<dbReference type="KEGG" id="dfi:AXF13_08185"/>
<protein>
    <submittedName>
        <fullName evidence="1">Uncharacterized protein</fullName>
    </submittedName>
</protein>
<evidence type="ECO:0000313" key="1">
    <source>
        <dbReference type="EMBL" id="AMD90101.1"/>
    </source>
</evidence>
<gene>
    <name evidence="1" type="ORF">AXF13_08185</name>
</gene>
<evidence type="ECO:0000313" key="2">
    <source>
        <dbReference type="Proteomes" id="UP000069241"/>
    </source>
</evidence>
<organism evidence="1 2">
    <name type="scientific">Desulfovibrio fairfieldensis</name>
    <dbReference type="NCBI Taxonomy" id="44742"/>
    <lineage>
        <taxon>Bacteria</taxon>
        <taxon>Pseudomonadati</taxon>
        <taxon>Thermodesulfobacteriota</taxon>
        <taxon>Desulfovibrionia</taxon>
        <taxon>Desulfovibrionales</taxon>
        <taxon>Desulfovibrionaceae</taxon>
        <taxon>Desulfovibrio</taxon>
    </lineage>
</organism>
<dbReference type="Proteomes" id="UP000069241">
    <property type="component" value="Chromosome"/>
</dbReference>
<name>A0A0X8JK01_9BACT</name>
<dbReference type="EMBL" id="CP014229">
    <property type="protein sequence ID" value="AMD90101.1"/>
    <property type="molecule type" value="Genomic_DNA"/>
</dbReference>
<keyword evidence="2" id="KW-1185">Reference proteome</keyword>
<dbReference type="AlphaFoldDB" id="A0A0X8JK01"/>
<accession>A0A0X8JK01</accession>
<sequence length="65" mass="7281">MITTHVSIVESKLRGTSVPLGEDLKCIISMMITMTTAVKIWLQYVLSAMQFFIWGTPHVVLSNVL</sequence>
<reference evidence="2" key="1">
    <citation type="submission" date="2016-02" db="EMBL/GenBank/DDBJ databases">
        <authorList>
            <person name="Holder M.E."/>
            <person name="Ajami N.J."/>
            <person name="Petrosino J.F."/>
        </authorList>
    </citation>
    <scope>NUCLEOTIDE SEQUENCE [LARGE SCALE GENOMIC DNA]</scope>
    <source>
        <strain evidence="2">CCUG 45958</strain>
    </source>
</reference>
<proteinExistence type="predicted"/>